<reference evidence="3 4" key="1">
    <citation type="journal article" date="2007" name="Nature">
        <title>Evolution of genes and genomes on the Drosophila phylogeny.</title>
        <authorList>
            <consortium name="Drosophila 12 Genomes Consortium"/>
            <person name="Clark A.G."/>
            <person name="Eisen M.B."/>
            <person name="Smith D.R."/>
            <person name="Bergman C.M."/>
            <person name="Oliver B."/>
            <person name="Markow T.A."/>
            <person name="Kaufman T.C."/>
            <person name="Kellis M."/>
            <person name="Gelbart W."/>
            <person name="Iyer V.N."/>
            <person name="Pollard D.A."/>
            <person name="Sackton T.B."/>
            <person name="Larracuente A.M."/>
            <person name="Singh N.D."/>
            <person name="Abad J.P."/>
            <person name="Abt D.N."/>
            <person name="Adryan B."/>
            <person name="Aguade M."/>
            <person name="Akashi H."/>
            <person name="Anderson W.W."/>
            <person name="Aquadro C.F."/>
            <person name="Ardell D.H."/>
            <person name="Arguello R."/>
            <person name="Artieri C.G."/>
            <person name="Barbash D.A."/>
            <person name="Barker D."/>
            <person name="Barsanti P."/>
            <person name="Batterham P."/>
            <person name="Batzoglou S."/>
            <person name="Begun D."/>
            <person name="Bhutkar A."/>
            <person name="Blanco E."/>
            <person name="Bosak S.A."/>
            <person name="Bradley R.K."/>
            <person name="Brand A.D."/>
            <person name="Brent M.R."/>
            <person name="Brooks A.N."/>
            <person name="Brown R.H."/>
            <person name="Butlin R.K."/>
            <person name="Caggese C."/>
            <person name="Calvi B.R."/>
            <person name="Bernardo de Carvalho A."/>
            <person name="Caspi A."/>
            <person name="Castrezana S."/>
            <person name="Celniker S.E."/>
            <person name="Chang J.L."/>
            <person name="Chapple C."/>
            <person name="Chatterji S."/>
            <person name="Chinwalla A."/>
            <person name="Civetta A."/>
            <person name="Clifton S.W."/>
            <person name="Comeron J.M."/>
            <person name="Costello J.C."/>
            <person name="Coyne J.A."/>
            <person name="Daub J."/>
            <person name="David R.G."/>
            <person name="Delcher A.L."/>
            <person name="Delehaunty K."/>
            <person name="Do C.B."/>
            <person name="Ebling H."/>
            <person name="Edwards K."/>
            <person name="Eickbush T."/>
            <person name="Evans J.D."/>
            <person name="Filipski A."/>
            <person name="Findeiss S."/>
            <person name="Freyhult E."/>
            <person name="Fulton L."/>
            <person name="Fulton R."/>
            <person name="Garcia A.C."/>
            <person name="Gardiner A."/>
            <person name="Garfield D.A."/>
            <person name="Garvin B.E."/>
            <person name="Gibson G."/>
            <person name="Gilbert D."/>
            <person name="Gnerre S."/>
            <person name="Godfrey J."/>
            <person name="Good R."/>
            <person name="Gotea V."/>
            <person name="Gravely B."/>
            <person name="Greenberg A.J."/>
            <person name="Griffiths-Jones S."/>
            <person name="Gross S."/>
            <person name="Guigo R."/>
            <person name="Gustafson E.A."/>
            <person name="Haerty W."/>
            <person name="Hahn M.W."/>
            <person name="Halligan D.L."/>
            <person name="Halpern A.L."/>
            <person name="Halter G.M."/>
            <person name="Han M.V."/>
            <person name="Heger A."/>
            <person name="Hillier L."/>
            <person name="Hinrichs A.S."/>
            <person name="Holmes I."/>
            <person name="Hoskins R.A."/>
            <person name="Hubisz M.J."/>
            <person name="Hultmark D."/>
            <person name="Huntley M.A."/>
            <person name="Jaffe D.B."/>
            <person name="Jagadeeshan S."/>
            <person name="Jeck W.R."/>
            <person name="Johnson J."/>
            <person name="Jones C.D."/>
            <person name="Jordan W.C."/>
            <person name="Karpen G.H."/>
            <person name="Kataoka E."/>
            <person name="Keightley P.D."/>
            <person name="Kheradpour P."/>
            <person name="Kirkness E.F."/>
            <person name="Koerich L.B."/>
            <person name="Kristiansen K."/>
            <person name="Kudrna D."/>
            <person name="Kulathinal R.J."/>
            <person name="Kumar S."/>
            <person name="Kwok R."/>
            <person name="Lander E."/>
            <person name="Langley C.H."/>
            <person name="Lapoint R."/>
            <person name="Lazzaro B.P."/>
            <person name="Lee S.J."/>
            <person name="Levesque L."/>
            <person name="Li R."/>
            <person name="Lin C.F."/>
            <person name="Lin M.F."/>
            <person name="Lindblad-Toh K."/>
            <person name="Llopart A."/>
            <person name="Long M."/>
            <person name="Low L."/>
            <person name="Lozovsky E."/>
            <person name="Lu J."/>
            <person name="Luo M."/>
            <person name="Machado C.A."/>
            <person name="Makalowski W."/>
            <person name="Marzo M."/>
            <person name="Matsuda M."/>
            <person name="Matzkin L."/>
            <person name="McAllister B."/>
            <person name="McBride C.S."/>
            <person name="McKernan B."/>
            <person name="McKernan K."/>
            <person name="Mendez-Lago M."/>
            <person name="Minx P."/>
            <person name="Mollenhauer M.U."/>
            <person name="Montooth K."/>
            <person name="Mount S.M."/>
            <person name="Mu X."/>
            <person name="Myers E."/>
            <person name="Negre B."/>
            <person name="Newfeld S."/>
            <person name="Nielsen R."/>
            <person name="Noor M.A."/>
            <person name="O'Grady P."/>
            <person name="Pachter L."/>
            <person name="Papaceit M."/>
            <person name="Parisi M.J."/>
            <person name="Parisi M."/>
            <person name="Parts L."/>
            <person name="Pedersen J.S."/>
            <person name="Pesole G."/>
            <person name="Phillippy A.M."/>
            <person name="Ponting C.P."/>
            <person name="Pop M."/>
            <person name="Porcelli D."/>
            <person name="Powell J.R."/>
            <person name="Prohaska S."/>
            <person name="Pruitt K."/>
            <person name="Puig M."/>
            <person name="Quesneville H."/>
            <person name="Ram K.R."/>
            <person name="Rand D."/>
            <person name="Rasmussen M.D."/>
            <person name="Reed L.K."/>
            <person name="Reenan R."/>
            <person name="Reily A."/>
            <person name="Remington K.A."/>
            <person name="Rieger T.T."/>
            <person name="Ritchie M.G."/>
            <person name="Robin C."/>
            <person name="Rogers Y.H."/>
            <person name="Rohde C."/>
            <person name="Rozas J."/>
            <person name="Rubenfield M.J."/>
            <person name="Ruiz A."/>
            <person name="Russo S."/>
            <person name="Salzberg S.L."/>
            <person name="Sanchez-Gracia A."/>
            <person name="Saranga D.J."/>
            <person name="Sato H."/>
            <person name="Schaeffer S.W."/>
            <person name="Schatz M.C."/>
            <person name="Schlenke T."/>
            <person name="Schwartz R."/>
            <person name="Segarra C."/>
            <person name="Singh R.S."/>
            <person name="Sirot L."/>
            <person name="Sirota M."/>
            <person name="Sisneros N.B."/>
            <person name="Smith C.D."/>
            <person name="Smith T.F."/>
            <person name="Spieth J."/>
            <person name="Stage D.E."/>
            <person name="Stark A."/>
            <person name="Stephan W."/>
            <person name="Strausberg R.L."/>
            <person name="Strempel S."/>
            <person name="Sturgill D."/>
            <person name="Sutton G."/>
            <person name="Sutton G.G."/>
            <person name="Tao W."/>
            <person name="Teichmann S."/>
            <person name="Tobari Y.N."/>
            <person name="Tomimura Y."/>
            <person name="Tsolas J.M."/>
            <person name="Valente V.L."/>
            <person name="Venter E."/>
            <person name="Venter J.C."/>
            <person name="Vicario S."/>
            <person name="Vieira F.G."/>
            <person name="Vilella A.J."/>
            <person name="Villasante A."/>
            <person name="Walenz B."/>
            <person name="Wang J."/>
            <person name="Wasserman M."/>
            <person name="Watts T."/>
            <person name="Wilson D."/>
            <person name="Wilson R.K."/>
            <person name="Wing R.A."/>
            <person name="Wolfner M.F."/>
            <person name="Wong A."/>
            <person name="Wong G.K."/>
            <person name="Wu C.I."/>
            <person name="Wu G."/>
            <person name="Yamamoto D."/>
            <person name="Yang H.P."/>
            <person name="Yang S.P."/>
            <person name="Yorke J.A."/>
            <person name="Yoshida K."/>
            <person name="Zdobnov E."/>
            <person name="Zhang P."/>
            <person name="Zhang Y."/>
            <person name="Zimin A.V."/>
            <person name="Baldwin J."/>
            <person name="Abdouelleil A."/>
            <person name="Abdulkadir J."/>
            <person name="Abebe A."/>
            <person name="Abera B."/>
            <person name="Abreu J."/>
            <person name="Acer S.C."/>
            <person name="Aftuck L."/>
            <person name="Alexander A."/>
            <person name="An P."/>
            <person name="Anderson E."/>
            <person name="Anderson S."/>
            <person name="Arachi H."/>
            <person name="Azer M."/>
            <person name="Bachantsang P."/>
            <person name="Barry A."/>
            <person name="Bayul T."/>
            <person name="Berlin A."/>
            <person name="Bessette D."/>
            <person name="Bloom T."/>
            <person name="Blye J."/>
            <person name="Boguslavskiy L."/>
            <person name="Bonnet C."/>
            <person name="Boukhgalter B."/>
            <person name="Bourzgui I."/>
            <person name="Brown A."/>
            <person name="Cahill P."/>
            <person name="Channer S."/>
            <person name="Cheshatsang Y."/>
            <person name="Chuda L."/>
            <person name="Citroen M."/>
            <person name="Collymore A."/>
            <person name="Cooke P."/>
            <person name="Costello M."/>
            <person name="D'Aco K."/>
            <person name="Daza R."/>
            <person name="De Haan G."/>
            <person name="DeGray S."/>
            <person name="DeMaso C."/>
            <person name="Dhargay N."/>
            <person name="Dooley K."/>
            <person name="Dooley E."/>
            <person name="Doricent M."/>
            <person name="Dorje P."/>
            <person name="Dorjee K."/>
            <person name="Dupes A."/>
            <person name="Elong R."/>
            <person name="Falk J."/>
            <person name="Farina A."/>
            <person name="Faro S."/>
            <person name="Ferguson D."/>
            <person name="Fisher S."/>
            <person name="Foley C.D."/>
            <person name="Franke A."/>
            <person name="Friedrich D."/>
            <person name="Gadbois L."/>
            <person name="Gearin G."/>
            <person name="Gearin C.R."/>
            <person name="Giannoukos G."/>
            <person name="Goode T."/>
            <person name="Graham J."/>
            <person name="Grandbois E."/>
            <person name="Grewal S."/>
            <person name="Gyaltsen K."/>
            <person name="Hafez N."/>
            <person name="Hagos B."/>
            <person name="Hall J."/>
            <person name="Henson C."/>
            <person name="Hollinger A."/>
            <person name="Honan T."/>
            <person name="Huard M.D."/>
            <person name="Hughes L."/>
            <person name="Hurhula B."/>
            <person name="Husby M.E."/>
            <person name="Kamat A."/>
            <person name="Kanga B."/>
            <person name="Kashin S."/>
            <person name="Khazanovich D."/>
            <person name="Kisner P."/>
            <person name="Lance K."/>
            <person name="Lara M."/>
            <person name="Lee W."/>
            <person name="Lennon N."/>
            <person name="Letendre F."/>
            <person name="LeVine R."/>
            <person name="Lipovsky A."/>
            <person name="Liu X."/>
            <person name="Liu J."/>
            <person name="Liu S."/>
            <person name="Lokyitsang T."/>
            <person name="Lokyitsang Y."/>
            <person name="Lubonja R."/>
            <person name="Lui A."/>
            <person name="MacDonald P."/>
            <person name="Magnisalis V."/>
            <person name="Maru K."/>
            <person name="Matthews C."/>
            <person name="McCusker W."/>
            <person name="McDonough S."/>
            <person name="Mehta T."/>
            <person name="Meldrim J."/>
            <person name="Meneus L."/>
            <person name="Mihai O."/>
            <person name="Mihalev A."/>
            <person name="Mihova T."/>
            <person name="Mittelman R."/>
            <person name="Mlenga V."/>
            <person name="Montmayeur A."/>
            <person name="Mulrain L."/>
            <person name="Navidi A."/>
            <person name="Naylor J."/>
            <person name="Negash T."/>
            <person name="Nguyen T."/>
            <person name="Nguyen N."/>
            <person name="Nicol R."/>
            <person name="Norbu C."/>
            <person name="Norbu N."/>
            <person name="Novod N."/>
            <person name="O'Neill B."/>
            <person name="Osman S."/>
            <person name="Markiewicz E."/>
            <person name="Oyono O.L."/>
            <person name="Patti C."/>
            <person name="Phunkhang P."/>
            <person name="Pierre F."/>
            <person name="Priest M."/>
            <person name="Raghuraman S."/>
            <person name="Rege F."/>
            <person name="Reyes R."/>
            <person name="Rise C."/>
            <person name="Rogov P."/>
            <person name="Ross K."/>
            <person name="Ryan E."/>
            <person name="Settipalli S."/>
            <person name="Shea T."/>
            <person name="Sherpa N."/>
            <person name="Shi L."/>
            <person name="Shih D."/>
            <person name="Sparrow T."/>
            <person name="Spaulding J."/>
            <person name="Stalker J."/>
            <person name="Stange-Thomann N."/>
            <person name="Stavropoulos S."/>
            <person name="Stone C."/>
            <person name="Strader C."/>
            <person name="Tesfaye S."/>
            <person name="Thomson T."/>
            <person name="Thoulutsang Y."/>
            <person name="Thoulutsang D."/>
            <person name="Topham K."/>
            <person name="Topping I."/>
            <person name="Tsamla T."/>
            <person name="Vassiliev H."/>
            <person name="Vo A."/>
            <person name="Wangchuk T."/>
            <person name="Wangdi T."/>
            <person name="Weiand M."/>
            <person name="Wilkinson J."/>
            <person name="Wilson A."/>
            <person name="Yadav S."/>
            <person name="Young G."/>
            <person name="Yu Q."/>
            <person name="Zembek L."/>
            <person name="Zhong D."/>
            <person name="Zimmer A."/>
            <person name="Zwirko Z."/>
            <person name="Jaffe D.B."/>
            <person name="Alvarez P."/>
            <person name="Brockman W."/>
            <person name="Butler J."/>
            <person name="Chin C."/>
            <person name="Gnerre S."/>
            <person name="Grabherr M."/>
            <person name="Kleber M."/>
            <person name="Mauceli E."/>
            <person name="MacCallum I."/>
        </authorList>
    </citation>
    <scope>NUCLEOTIDE SEQUENCE [LARGE SCALE GENOMIC DNA]</scope>
    <source>
        <strain evidence="4">Tucson 14024-0371.13</strain>
    </source>
</reference>
<dbReference type="AlphaFoldDB" id="B3MW00"/>
<name>B3MW00_DROAN</name>
<evidence type="ECO:0000259" key="2">
    <source>
        <dbReference type="Pfam" id="PF01156"/>
    </source>
</evidence>
<dbReference type="KEGG" id="dan:6505252"/>
<dbReference type="CDD" id="cd02649">
    <property type="entry name" value="nuc_hydro_CeIAG"/>
    <property type="match status" value="1"/>
</dbReference>
<dbReference type="EMBL" id="CH902625">
    <property type="protein sequence ID" value="EDV35145.1"/>
    <property type="molecule type" value="Genomic_DNA"/>
</dbReference>
<dbReference type="InParanoid" id="B3MW00"/>
<gene>
    <name evidence="3" type="primary">Dana\GF22595</name>
    <name evidence="3" type="synonym">dana_GLEANR_6551</name>
    <name evidence="3" type="ORF">GF22595</name>
</gene>
<dbReference type="Gene3D" id="3.90.245.10">
    <property type="entry name" value="Ribonucleoside hydrolase-like"/>
    <property type="match status" value="1"/>
</dbReference>
<comment type="similarity">
    <text evidence="1">Belongs to the IUNH family.</text>
</comment>
<evidence type="ECO:0000256" key="1">
    <source>
        <dbReference type="ARBA" id="ARBA00009176"/>
    </source>
</evidence>
<evidence type="ECO:0000313" key="3">
    <source>
        <dbReference type="EMBL" id="EDV35145.1"/>
    </source>
</evidence>
<dbReference type="SUPFAM" id="SSF53590">
    <property type="entry name" value="Nucleoside hydrolase"/>
    <property type="match status" value="1"/>
</dbReference>
<dbReference type="PANTHER" id="PTHR46190:SF1">
    <property type="entry name" value="SI:CH211-201H21.5"/>
    <property type="match status" value="1"/>
</dbReference>
<dbReference type="FunCoup" id="B3MW00">
    <property type="interactions" value="6"/>
</dbReference>
<dbReference type="PhylomeDB" id="B3MW00"/>
<dbReference type="GO" id="GO:0016799">
    <property type="term" value="F:hydrolase activity, hydrolyzing N-glycosyl compounds"/>
    <property type="evidence" value="ECO:0007669"/>
    <property type="project" value="InterPro"/>
</dbReference>
<dbReference type="InterPro" id="IPR052775">
    <property type="entry name" value="IUN_hydrolase"/>
</dbReference>
<dbReference type="InterPro" id="IPR036452">
    <property type="entry name" value="Ribo_hydro-like"/>
</dbReference>
<sequence>MAERGRCEATSEQNNRLVIFDCDIGTDDAWALAMMLRAEDLLLPDGRRVKLVAITCVQGNTDVHNGTLNALRITTTLNRRDVPIYKGCANPIVPRTWSYTYRFHGIDGLNDIDDYPNIDGFKEKPEHAVNAMYRLVCEFPGRVDFLLLGPLTNFANCINLYGDDFLDKIGDVFIMGGNFQGKGNVSKSAEFNFMMDPEAAHITLENLKKPALILPWEPCIDGEFGVSLDWRLNVLGAVNHPFVELLTKVERSMLVPRGFEKWLSCDSLLSAAYLFPEAMIADQKEFYATVELSGVHTRGQMVLDHLRGRKVDSIHGKKFNMKVIRRLHSEAYRTIVSWAGFLPEANIAELCQPKAKPT</sequence>
<keyword evidence="4" id="KW-1185">Reference proteome</keyword>
<dbReference type="SMR" id="B3MW00"/>
<dbReference type="HOGENOM" id="CLU_036838_11_2_1"/>
<accession>B3MW00</accession>
<dbReference type="Pfam" id="PF01156">
    <property type="entry name" value="IU_nuc_hydro"/>
    <property type="match status" value="1"/>
</dbReference>
<proteinExistence type="inferred from homology"/>
<dbReference type="OMA" id="REYYATV"/>
<feature type="domain" description="Inosine/uridine-preferring nucleoside hydrolase" evidence="2">
    <location>
        <begin position="18"/>
        <end position="332"/>
    </location>
</feature>
<evidence type="ECO:0000313" key="4">
    <source>
        <dbReference type="Proteomes" id="UP000007801"/>
    </source>
</evidence>
<organism evidence="3 4">
    <name type="scientific">Drosophila ananassae</name>
    <name type="common">Fruit fly</name>
    <dbReference type="NCBI Taxonomy" id="7217"/>
    <lineage>
        <taxon>Eukaryota</taxon>
        <taxon>Metazoa</taxon>
        <taxon>Ecdysozoa</taxon>
        <taxon>Arthropoda</taxon>
        <taxon>Hexapoda</taxon>
        <taxon>Insecta</taxon>
        <taxon>Pterygota</taxon>
        <taxon>Neoptera</taxon>
        <taxon>Endopterygota</taxon>
        <taxon>Diptera</taxon>
        <taxon>Brachycera</taxon>
        <taxon>Muscomorpha</taxon>
        <taxon>Ephydroidea</taxon>
        <taxon>Drosophilidae</taxon>
        <taxon>Drosophila</taxon>
        <taxon>Sophophora</taxon>
    </lineage>
</organism>
<dbReference type="InterPro" id="IPR001910">
    <property type="entry name" value="Inosine/uridine_hydrolase_dom"/>
</dbReference>
<dbReference type="OrthoDB" id="432381at2759"/>
<dbReference type="eggNOG" id="KOG2938">
    <property type="taxonomic scope" value="Eukaryota"/>
</dbReference>
<dbReference type="PANTHER" id="PTHR46190">
    <property type="entry name" value="SI:CH211-201H21.5-RELATED"/>
    <property type="match status" value="1"/>
</dbReference>
<dbReference type="Proteomes" id="UP000007801">
    <property type="component" value="Unassembled WGS sequence"/>
</dbReference>
<protein>
    <recommendedName>
        <fullName evidence="2">Inosine/uridine-preferring nucleoside hydrolase domain-containing protein</fullName>
    </recommendedName>
</protein>